<keyword evidence="1" id="KW-0812">Transmembrane</keyword>
<keyword evidence="1" id="KW-0472">Membrane</keyword>
<evidence type="ECO:0000313" key="3">
    <source>
        <dbReference type="Proteomes" id="UP000699865"/>
    </source>
</evidence>
<comment type="caution">
    <text evidence="2">The sequence shown here is derived from an EMBL/GenBank/DDBJ whole genome shotgun (WGS) entry which is preliminary data.</text>
</comment>
<keyword evidence="1" id="KW-1133">Transmembrane helix</keyword>
<dbReference type="Proteomes" id="UP000699865">
    <property type="component" value="Unassembled WGS sequence"/>
</dbReference>
<reference evidence="2 3" key="1">
    <citation type="submission" date="2021-03" db="EMBL/GenBank/DDBJ databases">
        <title>Five novel Rahnella species.</title>
        <authorList>
            <person name="Brady C."/>
            <person name="Asselin J."/>
            <person name="Beer S."/>
            <person name="Bruberg M.B."/>
            <person name="Crampton B."/>
            <person name="Venter S."/>
            <person name="Arnold D."/>
            <person name="Denman S."/>
        </authorList>
    </citation>
    <scope>NUCLEOTIDE SEQUENCE [LARGE SCALE GENOMIC DNA]</scope>
    <source>
        <strain evidence="2 3">L72c</strain>
    </source>
</reference>
<dbReference type="RefSeq" id="WP_129953668.1">
    <property type="nucleotide sequence ID" value="NZ_JAFMOU010000070.1"/>
</dbReference>
<proteinExistence type="predicted"/>
<organism evidence="2 3">
    <name type="scientific">Rahnella perminowiae</name>
    <dbReference type="NCBI Taxonomy" id="2816244"/>
    <lineage>
        <taxon>Bacteria</taxon>
        <taxon>Pseudomonadati</taxon>
        <taxon>Pseudomonadota</taxon>
        <taxon>Gammaproteobacteria</taxon>
        <taxon>Enterobacterales</taxon>
        <taxon>Yersiniaceae</taxon>
        <taxon>Rahnella</taxon>
    </lineage>
</organism>
<gene>
    <name evidence="2" type="ORF">J1786_17085</name>
</gene>
<sequence>MSYVIGIYIIFGPVYYDFWRESDVLKKRSTEVLIMKRALVIGYMSFVSIALVTALIIGARNG</sequence>
<protein>
    <submittedName>
        <fullName evidence="2">Uncharacterized protein</fullName>
    </submittedName>
</protein>
<evidence type="ECO:0000256" key="1">
    <source>
        <dbReference type="SAM" id="Phobius"/>
    </source>
</evidence>
<evidence type="ECO:0000313" key="2">
    <source>
        <dbReference type="EMBL" id="MBU9836520.1"/>
    </source>
</evidence>
<name>A0ABS6L525_9GAMM</name>
<keyword evidence="3" id="KW-1185">Reference proteome</keyword>
<dbReference type="EMBL" id="JAFMOU010000070">
    <property type="protein sequence ID" value="MBU9836520.1"/>
    <property type="molecule type" value="Genomic_DNA"/>
</dbReference>
<accession>A0ABS6L525</accession>
<feature type="transmembrane region" description="Helical" evidence="1">
    <location>
        <begin position="38"/>
        <end position="59"/>
    </location>
</feature>